<comment type="subcellular location">
    <subcellularLocation>
        <location evidence="5">Cell inner membrane</location>
        <topology evidence="5">Multi-pass membrane protein</topology>
    </subcellularLocation>
    <subcellularLocation>
        <location evidence="1">Membrane</location>
    </subcellularLocation>
</comment>
<keyword evidence="8" id="KW-1185">Reference proteome</keyword>
<dbReference type="SUPFAM" id="SSF50182">
    <property type="entry name" value="Sm-like ribonucleoproteins"/>
    <property type="match status" value="1"/>
</dbReference>
<comment type="similarity">
    <text evidence="5">Belongs to the MscS (TC 1.A.23) family.</text>
</comment>
<keyword evidence="5" id="KW-0406">Ion transport</keyword>
<keyword evidence="4 5" id="KW-0472">Membrane</keyword>
<feature type="transmembrane region" description="Helical" evidence="5">
    <location>
        <begin position="128"/>
        <end position="148"/>
    </location>
</feature>
<keyword evidence="5" id="KW-0997">Cell inner membrane</keyword>
<dbReference type="InterPro" id="IPR010920">
    <property type="entry name" value="LSM_dom_sf"/>
</dbReference>
<dbReference type="Pfam" id="PF00924">
    <property type="entry name" value="MS_channel_2nd"/>
    <property type="match status" value="1"/>
</dbReference>
<dbReference type="InterPro" id="IPR014710">
    <property type="entry name" value="RmlC-like_jellyroll"/>
</dbReference>
<evidence type="ECO:0000256" key="2">
    <source>
        <dbReference type="ARBA" id="ARBA00022692"/>
    </source>
</evidence>
<dbReference type="PIRSF" id="PIRSF026673">
    <property type="entry name" value="UCP026673_ion_chan"/>
    <property type="match status" value="1"/>
</dbReference>
<keyword evidence="3 5" id="KW-1133">Transmembrane helix</keyword>
<dbReference type="PANTHER" id="PTHR30221:SF1">
    <property type="entry name" value="SMALL-CONDUCTANCE MECHANOSENSITIVE CHANNEL"/>
    <property type="match status" value="1"/>
</dbReference>
<organism evidence="7 8">
    <name type="scientific">Lichenibacterium minor</name>
    <dbReference type="NCBI Taxonomy" id="2316528"/>
    <lineage>
        <taxon>Bacteria</taxon>
        <taxon>Pseudomonadati</taxon>
        <taxon>Pseudomonadota</taxon>
        <taxon>Alphaproteobacteria</taxon>
        <taxon>Hyphomicrobiales</taxon>
        <taxon>Lichenihabitantaceae</taxon>
        <taxon>Lichenibacterium</taxon>
    </lineage>
</organism>
<dbReference type="AlphaFoldDB" id="A0A4Q2TY28"/>
<dbReference type="OrthoDB" id="9775207at2"/>
<name>A0A4Q2TY28_9HYPH</name>
<keyword evidence="5" id="KW-0407">Ion channel</keyword>
<dbReference type="InterPro" id="IPR023408">
    <property type="entry name" value="MscS_beta-dom_sf"/>
</dbReference>
<accession>A0A4Q2TY28</accession>
<comment type="caution">
    <text evidence="7">The sequence shown here is derived from an EMBL/GenBank/DDBJ whole genome shotgun (WGS) entry which is preliminary data.</text>
</comment>
<dbReference type="SUPFAM" id="SSF51206">
    <property type="entry name" value="cAMP-binding domain-like"/>
    <property type="match status" value="1"/>
</dbReference>
<dbReference type="Gene3D" id="2.60.120.10">
    <property type="entry name" value="Jelly Rolls"/>
    <property type="match status" value="1"/>
</dbReference>
<reference evidence="7 8" key="2">
    <citation type="submission" date="2019-02" db="EMBL/GenBank/DDBJ databases">
        <title>'Lichenibacterium ramalinii' gen. nov. sp. nov., 'Lichenibacterium minor' gen. nov. sp. nov.</title>
        <authorList>
            <person name="Pankratov T."/>
        </authorList>
    </citation>
    <scope>NUCLEOTIDE SEQUENCE [LARGE SCALE GENOMIC DNA]</scope>
    <source>
        <strain evidence="7 8">RmlP026</strain>
    </source>
</reference>
<comment type="function">
    <text evidence="5">Mechanosensitive channel that participates in the regulation of osmotic pressure changes within the cell, opening in response to stretch forces in the membrane lipid bilayer, without the need for other proteins. Contributes to normal resistance to hypoosmotic shock. Forms an ion channel of 1.0 nanosiemens conductance with a slight preference for anions.</text>
</comment>
<dbReference type="SMART" id="SM00100">
    <property type="entry name" value="cNMP"/>
    <property type="match status" value="1"/>
</dbReference>
<feature type="domain" description="Cyclic nucleotide-binding" evidence="6">
    <location>
        <begin position="333"/>
        <end position="427"/>
    </location>
</feature>
<dbReference type="GO" id="GO:0005886">
    <property type="term" value="C:plasma membrane"/>
    <property type="evidence" value="ECO:0007669"/>
    <property type="project" value="UniProtKB-SubCell"/>
</dbReference>
<dbReference type="Pfam" id="PF00027">
    <property type="entry name" value="cNMP_binding"/>
    <property type="match status" value="1"/>
</dbReference>
<comment type="subunit">
    <text evidence="5">Homoheptamer.</text>
</comment>
<feature type="transmembrane region" description="Helical" evidence="5">
    <location>
        <begin position="33"/>
        <end position="55"/>
    </location>
</feature>
<evidence type="ECO:0000256" key="5">
    <source>
        <dbReference type="RuleBase" id="RU369025"/>
    </source>
</evidence>
<feature type="transmembrane region" description="Helical" evidence="5">
    <location>
        <begin position="6"/>
        <end position="24"/>
    </location>
</feature>
<evidence type="ECO:0000256" key="4">
    <source>
        <dbReference type="ARBA" id="ARBA00023136"/>
    </source>
</evidence>
<evidence type="ECO:0000313" key="8">
    <source>
        <dbReference type="Proteomes" id="UP000290759"/>
    </source>
</evidence>
<gene>
    <name evidence="7" type="ORF">D3273_26250</name>
</gene>
<dbReference type="GO" id="GO:0008381">
    <property type="term" value="F:mechanosensitive monoatomic ion channel activity"/>
    <property type="evidence" value="ECO:0007669"/>
    <property type="project" value="InterPro"/>
</dbReference>
<dbReference type="EMBL" id="QYBB01000080">
    <property type="protein sequence ID" value="RYC28999.1"/>
    <property type="molecule type" value="Genomic_DNA"/>
</dbReference>
<evidence type="ECO:0000256" key="1">
    <source>
        <dbReference type="ARBA" id="ARBA00004370"/>
    </source>
</evidence>
<dbReference type="InterPro" id="IPR045275">
    <property type="entry name" value="MscS_archaea/bacteria_type"/>
</dbReference>
<keyword evidence="2 5" id="KW-0812">Transmembrane</keyword>
<dbReference type="CDD" id="cd00038">
    <property type="entry name" value="CAP_ED"/>
    <property type="match status" value="1"/>
</dbReference>
<evidence type="ECO:0000313" key="7">
    <source>
        <dbReference type="EMBL" id="RYC28999.1"/>
    </source>
</evidence>
<evidence type="ECO:0000256" key="3">
    <source>
        <dbReference type="ARBA" id="ARBA00022989"/>
    </source>
</evidence>
<reference evidence="7 8" key="1">
    <citation type="submission" date="2018-12" db="EMBL/GenBank/DDBJ databases">
        <authorList>
            <person name="Grouzdev D.S."/>
            <person name="Krutkina M.S."/>
        </authorList>
    </citation>
    <scope>NUCLEOTIDE SEQUENCE [LARGE SCALE GENOMIC DNA]</scope>
    <source>
        <strain evidence="7 8">RmlP026</strain>
    </source>
</reference>
<dbReference type="InterPro" id="IPR018490">
    <property type="entry name" value="cNMP-bd_dom_sf"/>
</dbReference>
<keyword evidence="5" id="KW-1003">Cell membrane</keyword>
<feature type="transmembrane region" description="Helical" evidence="5">
    <location>
        <begin position="75"/>
        <end position="93"/>
    </location>
</feature>
<dbReference type="PANTHER" id="PTHR30221">
    <property type="entry name" value="SMALL-CONDUCTANCE MECHANOSENSITIVE CHANNEL"/>
    <property type="match status" value="1"/>
</dbReference>
<dbReference type="InterPro" id="IPR000595">
    <property type="entry name" value="cNMP-bd_dom"/>
</dbReference>
<dbReference type="RefSeq" id="WP_129229914.1">
    <property type="nucleotide sequence ID" value="NZ_QYBB01000080.1"/>
</dbReference>
<dbReference type="Proteomes" id="UP000290759">
    <property type="component" value="Unassembled WGS sequence"/>
</dbReference>
<dbReference type="Gene3D" id="1.10.287.1260">
    <property type="match status" value="1"/>
</dbReference>
<dbReference type="PROSITE" id="PS50042">
    <property type="entry name" value="CNMP_BINDING_3"/>
    <property type="match status" value="1"/>
</dbReference>
<dbReference type="InterPro" id="IPR016846">
    <property type="entry name" value="cNMP-bd_ion_channel"/>
</dbReference>
<protein>
    <recommendedName>
        <fullName evidence="5">Small-conductance mechanosensitive channel</fullName>
    </recommendedName>
</protein>
<dbReference type="InterPro" id="IPR006685">
    <property type="entry name" value="MscS_channel_2nd"/>
</dbReference>
<keyword evidence="5" id="KW-0813">Transport</keyword>
<dbReference type="Gene3D" id="2.30.30.60">
    <property type="match status" value="1"/>
</dbReference>
<proteinExistence type="inferred from homology"/>
<evidence type="ECO:0000259" key="6">
    <source>
        <dbReference type="PROSITE" id="PS50042"/>
    </source>
</evidence>
<sequence>MSAHTLLSFATVVLFGGIAVPLLFPRWPVSARALWRVATLVLLTLLIQRVVGSPLQPEIYADGAWDRAWQQAVEAGWWIVAARSVAGVARLLLVLQNRSRETQILSDLIGGAVYVAAALAIVDLVFSVPVGGLIATSGVIAVVIGLALQSTLSDVFSGIAIDIERPYRAGDSLWVEGSVEGRVREVNWRSTLIATANGDVAVVPNSVMAKSRLVNHSLPAPVRRTTVEVRLDPRVMPERCRAALDAAVKACRLPLSDPPPAVVQTALRGDGASYEIAFSVAGNEVIGPARTEVLAQVQRHLFHAAIPLAVEGLAEVPPLAIPTSADLLAGSDLFGTMAGRERDLLAALMADLRLAPDERLFEQGDPAEALYVVASGTVGILRREPDGSEIHHRMSPGGSLGAIGLITGSPYAATAKALTPVKAFRLDEAAITAAIEDHPDLAAALEDLARRAQASISSDVAASHDHRDERPDLFLSRMRGFLQRLAADVVREAPR</sequence>